<dbReference type="PANTHER" id="PTHR45798">
    <property type="entry name" value="RING-H2 FINGER PROTEIN ATL61-RELATED-RELATED"/>
    <property type="match status" value="1"/>
</dbReference>
<dbReference type="SUPFAM" id="SSF57850">
    <property type="entry name" value="RING/U-box"/>
    <property type="match status" value="1"/>
</dbReference>
<keyword evidence="2 4" id="KW-0863">Zinc-finger</keyword>
<name>A0A0C2I6M7_THEKT</name>
<evidence type="ECO:0000256" key="3">
    <source>
        <dbReference type="ARBA" id="ARBA00022833"/>
    </source>
</evidence>
<evidence type="ECO:0000313" key="7">
    <source>
        <dbReference type="EMBL" id="KII60853.1"/>
    </source>
</evidence>
<dbReference type="InterPro" id="IPR013083">
    <property type="entry name" value="Znf_RING/FYVE/PHD"/>
</dbReference>
<reference evidence="7 8" key="1">
    <citation type="journal article" date="2014" name="Genome Biol. Evol.">
        <title>The genome of the myxosporean Thelohanellus kitauei shows adaptations to nutrient acquisition within its fish host.</title>
        <authorList>
            <person name="Yang Y."/>
            <person name="Xiong J."/>
            <person name="Zhou Z."/>
            <person name="Huo F."/>
            <person name="Miao W."/>
            <person name="Ran C."/>
            <person name="Liu Y."/>
            <person name="Zhang J."/>
            <person name="Feng J."/>
            <person name="Wang M."/>
            <person name="Wang M."/>
            <person name="Wang L."/>
            <person name="Yao B."/>
        </authorList>
    </citation>
    <scope>NUCLEOTIDE SEQUENCE [LARGE SCALE GENOMIC DNA]</scope>
    <source>
        <strain evidence="7">Wuqing</strain>
    </source>
</reference>
<evidence type="ECO:0000256" key="4">
    <source>
        <dbReference type="PROSITE-ProRule" id="PRU00175"/>
    </source>
</evidence>
<dbReference type="PANTHER" id="PTHR45798:SF97">
    <property type="entry name" value="ALCOHOL-SENSITIVE RING FINGER PROTEIN 1"/>
    <property type="match status" value="1"/>
</dbReference>
<dbReference type="PROSITE" id="PS50089">
    <property type="entry name" value="ZF_RING_2"/>
    <property type="match status" value="1"/>
</dbReference>
<dbReference type="Pfam" id="PF13639">
    <property type="entry name" value="zf-RING_2"/>
    <property type="match status" value="1"/>
</dbReference>
<sequence length="282" mass="33091">MILLLVLLFKLTHQKISVIQSNRIIDTFDEYSTIDYFETDYSIQTRFINAQNRCDIVKSFSEFPYKMSPFIFVIRESNDCGLLSHISIGLRFHLNVLIYAVNPTTFKKNKDKLAILSQEYGSNIIFIHPSHAIKLSEYYKKNDTLLKIDIHVTPNFIVHFIGTVAIILFIYSIVGVVAFYLFRYLLSWYRGVRARWNVMTLPSTTLARVVKLNSNPEDDICVICLNQYTLDDKITILNCNHNYHQACISLWKSQFCPICRRTMYINENSKKFTQTLKYFLRL</sequence>
<dbReference type="EMBL" id="JWZT01005407">
    <property type="protein sequence ID" value="KII60853.1"/>
    <property type="molecule type" value="Genomic_DNA"/>
</dbReference>
<evidence type="ECO:0000256" key="2">
    <source>
        <dbReference type="ARBA" id="ARBA00022771"/>
    </source>
</evidence>
<dbReference type="InterPro" id="IPR052788">
    <property type="entry name" value="RING-type_E3_ligase_ATL"/>
</dbReference>
<evidence type="ECO:0000256" key="5">
    <source>
        <dbReference type="SAM" id="Phobius"/>
    </source>
</evidence>
<dbReference type="AlphaFoldDB" id="A0A0C2I6M7"/>
<feature type="transmembrane region" description="Helical" evidence="5">
    <location>
        <begin position="156"/>
        <end position="182"/>
    </location>
</feature>
<protein>
    <submittedName>
        <fullName evidence="7">Zinc/RING finger protein 4</fullName>
    </submittedName>
</protein>
<keyword evidence="5" id="KW-1133">Transmembrane helix</keyword>
<gene>
    <name evidence="7" type="ORF">RF11_00606</name>
</gene>
<comment type="caution">
    <text evidence="7">The sequence shown here is derived from an EMBL/GenBank/DDBJ whole genome shotgun (WGS) entry which is preliminary data.</text>
</comment>
<keyword evidence="1" id="KW-0479">Metal-binding</keyword>
<dbReference type="Gene3D" id="3.30.40.10">
    <property type="entry name" value="Zinc/RING finger domain, C3HC4 (zinc finger)"/>
    <property type="match status" value="1"/>
</dbReference>
<keyword evidence="5" id="KW-0472">Membrane</keyword>
<accession>A0A0C2I6M7</accession>
<dbReference type="SMART" id="SM00184">
    <property type="entry name" value="RING"/>
    <property type="match status" value="1"/>
</dbReference>
<proteinExistence type="predicted"/>
<evidence type="ECO:0000259" key="6">
    <source>
        <dbReference type="PROSITE" id="PS50089"/>
    </source>
</evidence>
<keyword evidence="3" id="KW-0862">Zinc</keyword>
<dbReference type="GO" id="GO:0008270">
    <property type="term" value="F:zinc ion binding"/>
    <property type="evidence" value="ECO:0007669"/>
    <property type="project" value="UniProtKB-KW"/>
</dbReference>
<keyword evidence="8" id="KW-1185">Reference proteome</keyword>
<keyword evidence="5" id="KW-0812">Transmembrane</keyword>
<dbReference type="InterPro" id="IPR001841">
    <property type="entry name" value="Znf_RING"/>
</dbReference>
<evidence type="ECO:0000313" key="8">
    <source>
        <dbReference type="Proteomes" id="UP000031668"/>
    </source>
</evidence>
<organism evidence="7 8">
    <name type="scientific">Thelohanellus kitauei</name>
    <name type="common">Myxosporean</name>
    <dbReference type="NCBI Taxonomy" id="669202"/>
    <lineage>
        <taxon>Eukaryota</taxon>
        <taxon>Metazoa</taxon>
        <taxon>Cnidaria</taxon>
        <taxon>Myxozoa</taxon>
        <taxon>Myxosporea</taxon>
        <taxon>Bivalvulida</taxon>
        <taxon>Platysporina</taxon>
        <taxon>Myxobolidae</taxon>
        <taxon>Thelohanellus</taxon>
    </lineage>
</organism>
<feature type="domain" description="RING-type" evidence="6">
    <location>
        <begin position="221"/>
        <end position="260"/>
    </location>
</feature>
<dbReference type="Proteomes" id="UP000031668">
    <property type="component" value="Unassembled WGS sequence"/>
</dbReference>
<evidence type="ECO:0000256" key="1">
    <source>
        <dbReference type="ARBA" id="ARBA00022723"/>
    </source>
</evidence>
<dbReference type="OrthoDB" id="8062037at2759"/>